<feature type="transmembrane region" description="Helical" evidence="6">
    <location>
        <begin position="217"/>
        <end position="232"/>
    </location>
</feature>
<feature type="transmembrane region" description="Helical" evidence="6">
    <location>
        <begin position="489"/>
        <end position="509"/>
    </location>
</feature>
<evidence type="ECO:0000256" key="1">
    <source>
        <dbReference type="ARBA" id="ARBA00004141"/>
    </source>
</evidence>
<keyword evidence="3 6" id="KW-1133">Transmembrane helix</keyword>
<evidence type="ECO:0000259" key="8">
    <source>
        <dbReference type="Pfam" id="PF21545"/>
    </source>
</evidence>
<sequence length="758" mass="83265">MRNKQVLLTENIFEQTAFWGLCLLLFFSPFFRGLFFPQEQRVALIAAAAIFWLVCLAGYQRKNLKLHSSSLDCLILGLPLVYIVSAFGAANYALAVDEVIKNLLYFLVFWSATRVINRESDIEKIFIVTYLCAIGVSLAGLFTASGFIDIKDGFLTSDGGTIASTFQYKNTLASFLTASIFIGTYLWGKQNSCLQKIVLIAGNFLLLTVLFSTQSHGGYIVFGIFTVVLWFLTPAPKRLGLIINTLALIVFGFIESRLFLASIADRNIGLAWFWLIGGAVLISAGQWAAIKYIKNRQKPPISFRQLVIATVIAFAIGLAVMGATGMFQILSEKIHAFGAMERLTMYQDSLKMIKEKPLLGWGGGGWSEAYSIFQGYGYTSRQTHSYFLQLAIETGLPGLFIALSIWGVFLIRAVKIYKACQNNSRNQTLAAALICAVLAIIAHALFDFDLSLSALTIVMFTLMACLLSLDKNVEAVQAKTSQAGCGYKLAASTAALLVIMTVSLTLISARQYSDAALEAINVRNGDKALVNIEKSISLNPLATENVSLAAQLQMALGNRDKAIEYGKKSAALARYNPDRQVELSLIYLRANQNEEAVAAINQAVALAPLKTQYYEQLANVLTNAAINELKAERFAAAANYAKQTLAIPGKINKVLDTVSPDKKKLWIYAQPLTVTSRIKLNLGTANLLLGNFTEADMNILEAARDPQVQKDILVWQALLAQKQGDQNKAQEILQNAEKDNPDIKKQYALLSSLKLITK</sequence>
<feature type="transmembrane region" description="Helical" evidence="6">
    <location>
        <begin position="429"/>
        <end position="446"/>
    </location>
</feature>
<keyword evidence="4 6" id="KW-0472">Membrane</keyword>
<dbReference type="AlphaFoldDB" id="A0A2C6MC83"/>
<evidence type="ECO:0000256" key="3">
    <source>
        <dbReference type="ARBA" id="ARBA00022989"/>
    </source>
</evidence>
<dbReference type="GO" id="GO:0016020">
    <property type="term" value="C:membrane"/>
    <property type="evidence" value="ECO:0007669"/>
    <property type="project" value="UniProtKB-SubCell"/>
</dbReference>
<feature type="transmembrane region" description="Helical" evidence="6">
    <location>
        <begin position="272"/>
        <end position="293"/>
    </location>
</feature>
<feature type="transmembrane region" description="Helical" evidence="6">
    <location>
        <begin position="128"/>
        <end position="148"/>
    </location>
</feature>
<evidence type="ECO:0000256" key="4">
    <source>
        <dbReference type="ARBA" id="ARBA00023136"/>
    </source>
</evidence>
<feature type="transmembrane region" description="Helical" evidence="6">
    <location>
        <begin position="239"/>
        <end position="260"/>
    </location>
</feature>
<dbReference type="InterPro" id="IPR051533">
    <property type="entry name" value="WaaL-like"/>
</dbReference>
<keyword evidence="5" id="KW-0175">Coiled coil</keyword>
<evidence type="ECO:0000256" key="2">
    <source>
        <dbReference type="ARBA" id="ARBA00022692"/>
    </source>
</evidence>
<feature type="transmembrane region" description="Helical" evidence="6">
    <location>
        <begin position="71"/>
        <end position="93"/>
    </location>
</feature>
<dbReference type="SUPFAM" id="SSF48452">
    <property type="entry name" value="TPR-like"/>
    <property type="match status" value="2"/>
</dbReference>
<feature type="domain" description="ESX-1 secretion system protein EccA1-like N-terminal" evidence="8">
    <location>
        <begin position="598"/>
        <end position="750"/>
    </location>
</feature>
<comment type="subcellular location">
    <subcellularLocation>
        <location evidence="1">Membrane</location>
        <topology evidence="1">Multi-pass membrane protein</topology>
    </subcellularLocation>
</comment>
<dbReference type="Pfam" id="PF04932">
    <property type="entry name" value="Wzy_C"/>
    <property type="match status" value="1"/>
</dbReference>
<evidence type="ECO:0000256" key="5">
    <source>
        <dbReference type="SAM" id="Coils"/>
    </source>
</evidence>
<name>A0A2C6MC83_9FIRM</name>
<dbReference type="EMBL" id="AWQQ01000116">
    <property type="protein sequence ID" value="PHJ37144.1"/>
    <property type="molecule type" value="Genomic_DNA"/>
</dbReference>
<feature type="transmembrane region" description="Helical" evidence="6">
    <location>
        <begin position="42"/>
        <end position="59"/>
    </location>
</feature>
<dbReference type="PANTHER" id="PTHR37422">
    <property type="entry name" value="TEICHURONIC ACID BIOSYNTHESIS PROTEIN TUAE"/>
    <property type="match status" value="1"/>
</dbReference>
<evidence type="ECO:0000256" key="6">
    <source>
        <dbReference type="SAM" id="Phobius"/>
    </source>
</evidence>
<evidence type="ECO:0000313" key="9">
    <source>
        <dbReference type="EMBL" id="PHJ37144.1"/>
    </source>
</evidence>
<dbReference type="PANTHER" id="PTHR37422:SF13">
    <property type="entry name" value="LIPOPOLYSACCHARIDE BIOSYNTHESIS PROTEIN PA4999-RELATED"/>
    <property type="match status" value="1"/>
</dbReference>
<comment type="caution">
    <text evidence="9">The sequence shown here is derived from an EMBL/GenBank/DDBJ whole genome shotgun (WGS) entry which is preliminary data.</text>
</comment>
<evidence type="ECO:0000259" key="7">
    <source>
        <dbReference type="Pfam" id="PF04932"/>
    </source>
</evidence>
<feature type="transmembrane region" description="Helical" evidence="6">
    <location>
        <begin position="168"/>
        <end position="187"/>
    </location>
</feature>
<proteinExistence type="predicted"/>
<dbReference type="InterPro" id="IPR011990">
    <property type="entry name" value="TPR-like_helical_dom_sf"/>
</dbReference>
<dbReference type="Gene3D" id="1.25.40.10">
    <property type="entry name" value="Tetratricopeptide repeat domain"/>
    <property type="match status" value="1"/>
</dbReference>
<feature type="transmembrane region" description="Helical" evidence="6">
    <location>
        <begin position="452"/>
        <end position="469"/>
    </location>
</feature>
<evidence type="ECO:0000313" key="10">
    <source>
        <dbReference type="Proteomes" id="UP000222564"/>
    </source>
</evidence>
<feature type="transmembrane region" description="Helical" evidence="6">
    <location>
        <begin position="194"/>
        <end position="211"/>
    </location>
</feature>
<dbReference type="Pfam" id="PF21545">
    <property type="entry name" value="T7SS_EccA1_N"/>
    <property type="match status" value="1"/>
</dbReference>
<organism evidence="9 10">
    <name type="scientific">Desulforamulus profundi</name>
    <dbReference type="NCBI Taxonomy" id="1383067"/>
    <lineage>
        <taxon>Bacteria</taxon>
        <taxon>Bacillati</taxon>
        <taxon>Bacillota</taxon>
        <taxon>Clostridia</taxon>
        <taxon>Eubacteriales</taxon>
        <taxon>Peptococcaceae</taxon>
        <taxon>Desulforamulus</taxon>
    </lineage>
</organism>
<feature type="transmembrane region" description="Helical" evidence="6">
    <location>
        <begin position="12"/>
        <end position="30"/>
    </location>
</feature>
<dbReference type="Proteomes" id="UP000222564">
    <property type="component" value="Unassembled WGS sequence"/>
</dbReference>
<feature type="domain" description="O-antigen ligase-related" evidence="7">
    <location>
        <begin position="285"/>
        <end position="402"/>
    </location>
</feature>
<dbReference type="InterPro" id="IPR007016">
    <property type="entry name" value="O-antigen_ligase-rel_domated"/>
</dbReference>
<feature type="coiled-coil region" evidence="5">
    <location>
        <begin position="719"/>
        <end position="746"/>
    </location>
</feature>
<dbReference type="OrthoDB" id="1808577at2"/>
<dbReference type="InterPro" id="IPR049078">
    <property type="entry name" value="T7SS_EccA1-like_N"/>
</dbReference>
<gene>
    <name evidence="9" type="ORF">P378_18430</name>
</gene>
<accession>A0A2C6MC83</accession>
<keyword evidence="10" id="KW-1185">Reference proteome</keyword>
<feature type="transmembrane region" description="Helical" evidence="6">
    <location>
        <begin position="386"/>
        <end position="409"/>
    </location>
</feature>
<reference evidence="9 10" key="1">
    <citation type="submission" date="2013-09" db="EMBL/GenBank/DDBJ databases">
        <title>Biodegradation of hydrocarbons in the deep terrestrial subsurface : characterization of a microbial consortium composed of two Desulfotomaculum species originating from a deep geological formation.</title>
        <authorList>
            <person name="Aullo T."/>
            <person name="Berlendis S."/>
            <person name="Lascourreges J.-F."/>
            <person name="Dessort D."/>
            <person name="Saint-Laurent S."/>
            <person name="Schraauwers B."/>
            <person name="Mas J."/>
            <person name="Magot M."/>
            <person name="Ranchou-Peyruse A."/>
        </authorList>
    </citation>
    <scope>NUCLEOTIDE SEQUENCE [LARGE SCALE GENOMIC DNA]</scope>
    <source>
        <strain evidence="9 10">Bs107</strain>
    </source>
</reference>
<feature type="transmembrane region" description="Helical" evidence="6">
    <location>
        <begin position="305"/>
        <end position="330"/>
    </location>
</feature>
<protein>
    <submittedName>
        <fullName evidence="9">Polymerase</fullName>
    </submittedName>
</protein>
<keyword evidence="2 6" id="KW-0812">Transmembrane</keyword>